<evidence type="ECO:0000313" key="1">
    <source>
        <dbReference type="EMBL" id="RMH87624.1"/>
    </source>
</evidence>
<organism evidence="1 2">
    <name type="scientific">Solilutibacter pythonis</name>
    <dbReference type="NCBI Taxonomy" id="2483112"/>
    <lineage>
        <taxon>Bacteria</taxon>
        <taxon>Pseudomonadati</taxon>
        <taxon>Pseudomonadota</taxon>
        <taxon>Gammaproteobacteria</taxon>
        <taxon>Lysobacterales</taxon>
        <taxon>Lysobacteraceae</taxon>
        <taxon>Solilutibacter</taxon>
    </lineage>
</organism>
<proteinExistence type="predicted"/>
<dbReference type="Proteomes" id="UP000275012">
    <property type="component" value="Unassembled WGS sequence"/>
</dbReference>
<accession>A0A3M2HPF7</accession>
<dbReference type="AlphaFoldDB" id="A0A3M2HPF7"/>
<gene>
    <name evidence="1" type="ORF">EBB59_12735</name>
</gene>
<sequence>MNPPLPAAPWPFDRSLKKLPKECGEWLGYESHSPEEGIAKVQAYLDEPGIVQRKLVMPLNRVWHYYSIAACDAYFRSSADDLSRFLNWSIAFGSLYYRILGTSSESKPNPDAHFPSPLWDSNRAAGPCLLSQWPAAEAGAYFLIRNVEIDQDYIPDPKHRRYREGTNDTFYAYFLADAFGIPSHYQSATPLVTAYRQLLEHWRTDDPEIFQRVMREAAAFHISRSKHGTDRNKYEFETAVDRVFPPELLAVQAIRRRLGLPVFEAGHPLVDAPWAVIQHLPAAAPHPLAVALEARMRQDYPLFR</sequence>
<dbReference type="OrthoDB" id="5999897at2"/>
<keyword evidence="2" id="KW-1185">Reference proteome</keyword>
<dbReference type="RefSeq" id="WP_122102526.1">
    <property type="nucleotide sequence ID" value="NZ_RFLY01000026.1"/>
</dbReference>
<name>A0A3M2HPF7_9GAMM</name>
<dbReference type="EMBL" id="RFLY01000026">
    <property type="protein sequence ID" value="RMH87624.1"/>
    <property type="molecule type" value="Genomic_DNA"/>
</dbReference>
<reference evidence="1 2" key="1">
    <citation type="submission" date="2018-10" db="EMBL/GenBank/DDBJ databases">
        <title>Proposal of Lysobacter pythonis sp. nov. isolated from royal pythons (Python regius).</title>
        <authorList>
            <person name="Hans-Juergen B."/>
            <person name="Huptas C."/>
            <person name="Sandra B."/>
            <person name="Igor L."/>
            <person name="Joachim S."/>
            <person name="Siegfried S."/>
            <person name="Mareike W."/>
            <person name="Peter K."/>
        </authorList>
    </citation>
    <scope>NUCLEOTIDE SEQUENCE [LARGE SCALE GENOMIC DNA]</scope>
    <source>
        <strain evidence="1 2">4284/11</strain>
    </source>
</reference>
<comment type="caution">
    <text evidence="1">The sequence shown here is derived from an EMBL/GenBank/DDBJ whole genome shotgun (WGS) entry which is preliminary data.</text>
</comment>
<protein>
    <submittedName>
        <fullName evidence="1">Uncharacterized protein</fullName>
    </submittedName>
</protein>
<evidence type="ECO:0000313" key="2">
    <source>
        <dbReference type="Proteomes" id="UP000275012"/>
    </source>
</evidence>